<evidence type="ECO:0000256" key="1">
    <source>
        <dbReference type="SAM" id="SignalP"/>
    </source>
</evidence>
<dbReference type="FunFam" id="2.30.180.10:FF:000032">
    <property type="entry name" value="Fasciclin domain-containing protein, putative"/>
    <property type="match status" value="1"/>
</dbReference>
<feature type="domain" description="FAS1" evidence="2">
    <location>
        <begin position="24"/>
        <end position="170"/>
    </location>
</feature>
<sequence length="345" mass="35553">MKVQSFFPVASLFVISCVIAQDAQKSLAENAAENTSLSTLATIMNNPAFGVLKSLLSGNGPFTVLAPSDAAFAAAQIDASNPTLVQDLLMYHVISGKILSTELKPKPLQFKETLLNSTELVNLPDGKPQVVGLSKDGGEVMVTYGTKSAKVIQADLSSSNGVIHIIDQVLTAPAKPSLAVASANLTTLVDLLSKANLVETIDGLKGATIFAPTNEALAKANAGLLNTTALVDILKYHVVSPGIKYSADLNDGEKLTTLQGATLSVQVSGGNVTVNGMKLVSTNLLTSNGVVHILDGVLIPGQQTNSTLNASGVKPNGSTSNTGVSSAVVNASSILMVLIASELLY</sequence>
<feature type="chain" id="PRO_5013141496" evidence="1">
    <location>
        <begin position="21"/>
        <end position="345"/>
    </location>
</feature>
<dbReference type="OrthoDB" id="286301at2759"/>
<dbReference type="EMBL" id="MCFE01000054">
    <property type="protein sequence ID" value="ORY02704.1"/>
    <property type="molecule type" value="Genomic_DNA"/>
</dbReference>
<reference evidence="3 4" key="1">
    <citation type="submission" date="2016-07" db="EMBL/GenBank/DDBJ databases">
        <title>Pervasive Adenine N6-methylation of Active Genes in Fungi.</title>
        <authorList>
            <consortium name="DOE Joint Genome Institute"/>
            <person name="Mondo S.J."/>
            <person name="Dannebaum R.O."/>
            <person name="Kuo R.C."/>
            <person name="Labutti K."/>
            <person name="Haridas S."/>
            <person name="Kuo A."/>
            <person name="Salamov A."/>
            <person name="Ahrendt S.R."/>
            <person name="Lipzen A."/>
            <person name="Sullivan W."/>
            <person name="Andreopoulos W.B."/>
            <person name="Clum A."/>
            <person name="Lindquist E."/>
            <person name="Daum C."/>
            <person name="Ramamoorthy G.K."/>
            <person name="Gryganskyi A."/>
            <person name="Culley D."/>
            <person name="Magnuson J.K."/>
            <person name="James T.Y."/>
            <person name="O'Malley M.A."/>
            <person name="Stajich J.E."/>
            <person name="Spatafora J.W."/>
            <person name="Visel A."/>
            <person name="Grigoriev I.V."/>
        </authorList>
    </citation>
    <scope>NUCLEOTIDE SEQUENCE [LARGE SCALE GENOMIC DNA]</scope>
    <source>
        <strain evidence="3 4">CBS 931.73</strain>
    </source>
</reference>
<dbReference type="Gene3D" id="2.30.180.10">
    <property type="entry name" value="FAS1 domain"/>
    <property type="match status" value="2"/>
</dbReference>
<keyword evidence="1" id="KW-0732">Signal</keyword>
<keyword evidence="4" id="KW-1185">Reference proteome</keyword>
<dbReference type="PANTHER" id="PTHR10900:SF77">
    <property type="entry name" value="FI19380P1"/>
    <property type="match status" value="1"/>
</dbReference>
<dbReference type="SUPFAM" id="SSF82153">
    <property type="entry name" value="FAS1 domain"/>
    <property type="match status" value="2"/>
</dbReference>
<dbReference type="PANTHER" id="PTHR10900">
    <property type="entry name" value="PERIOSTIN-RELATED"/>
    <property type="match status" value="1"/>
</dbReference>
<dbReference type="PROSITE" id="PS51257">
    <property type="entry name" value="PROKAR_LIPOPROTEIN"/>
    <property type="match status" value="1"/>
</dbReference>
<dbReference type="PROSITE" id="PS50213">
    <property type="entry name" value="FAS1"/>
    <property type="match status" value="2"/>
</dbReference>
<dbReference type="GO" id="GO:0016236">
    <property type="term" value="P:macroautophagy"/>
    <property type="evidence" value="ECO:0007669"/>
    <property type="project" value="TreeGrafter"/>
</dbReference>
<dbReference type="STRING" id="1314790.A0A1Y1YXU2"/>
<evidence type="ECO:0000313" key="3">
    <source>
        <dbReference type="EMBL" id="ORY02704.1"/>
    </source>
</evidence>
<comment type="caution">
    <text evidence="3">The sequence shown here is derived from an EMBL/GenBank/DDBJ whole genome shotgun (WGS) entry which is preliminary data.</text>
</comment>
<dbReference type="SMART" id="SM00554">
    <property type="entry name" value="FAS1"/>
    <property type="match status" value="2"/>
</dbReference>
<dbReference type="InParanoid" id="A0A1Y1YXU2"/>
<dbReference type="InterPro" id="IPR050904">
    <property type="entry name" value="Adhesion/Biosynth-related"/>
</dbReference>
<name>A0A1Y1YXU2_9FUNG</name>
<protein>
    <submittedName>
        <fullName evidence="3">Fasciclin-domain-containing protein</fullName>
    </submittedName>
</protein>
<dbReference type="GO" id="GO:0000329">
    <property type="term" value="C:fungal-type vacuole membrane"/>
    <property type="evidence" value="ECO:0007669"/>
    <property type="project" value="TreeGrafter"/>
</dbReference>
<evidence type="ECO:0000259" key="2">
    <source>
        <dbReference type="PROSITE" id="PS50213"/>
    </source>
</evidence>
<evidence type="ECO:0000313" key="4">
    <source>
        <dbReference type="Proteomes" id="UP000193498"/>
    </source>
</evidence>
<feature type="domain" description="FAS1" evidence="2">
    <location>
        <begin position="172"/>
        <end position="298"/>
    </location>
</feature>
<dbReference type="AlphaFoldDB" id="A0A1Y1YXU2"/>
<proteinExistence type="predicted"/>
<organism evidence="3 4">
    <name type="scientific">Basidiobolus meristosporus CBS 931.73</name>
    <dbReference type="NCBI Taxonomy" id="1314790"/>
    <lineage>
        <taxon>Eukaryota</taxon>
        <taxon>Fungi</taxon>
        <taxon>Fungi incertae sedis</taxon>
        <taxon>Zoopagomycota</taxon>
        <taxon>Entomophthoromycotina</taxon>
        <taxon>Basidiobolomycetes</taxon>
        <taxon>Basidiobolales</taxon>
        <taxon>Basidiobolaceae</taxon>
        <taxon>Basidiobolus</taxon>
    </lineage>
</organism>
<accession>A0A1Y1YXU2</accession>
<dbReference type="GO" id="GO:0005615">
    <property type="term" value="C:extracellular space"/>
    <property type="evidence" value="ECO:0007669"/>
    <property type="project" value="TreeGrafter"/>
</dbReference>
<feature type="signal peptide" evidence="1">
    <location>
        <begin position="1"/>
        <end position="20"/>
    </location>
</feature>
<dbReference type="Proteomes" id="UP000193498">
    <property type="component" value="Unassembled WGS sequence"/>
</dbReference>
<dbReference type="InterPro" id="IPR000782">
    <property type="entry name" value="FAS1_domain"/>
</dbReference>
<dbReference type="InterPro" id="IPR036378">
    <property type="entry name" value="FAS1_dom_sf"/>
</dbReference>
<dbReference type="Pfam" id="PF02469">
    <property type="entry name" value="Fasciclin"/>
    <property type="match status" value="2"/>
</dbReference>
<gene>
    <name evidence="3" type="ORF">K493DRAFT_297772</name>
</gene>